<name>A0A396INV9_MEDTR</name>
<dbReference type="AlphaFoldDB" id="A0A396INV9"/>
<dbReference type="InterPro" id="IPR051304">
    <property type="entry name" value="SCF_F-box_domain"/>
</dbReference>
<evidence type="ECO:0000313" key="2">
    <source>
        <dbReference type="EMBL" id="RHN66243.1"/>
    </source>
</evidence>
<reference evidence="2" key="1">
    <citation type="journal article" date="2018" name="Nat. Plants">
        <title>Whole-genome landscape of Medicago truncatula symbiotic genes.</title>
        <authorList>
            <person name="Pecrix Y."/>
            <person name="Gamas P."/>
            <person name="Carrere S."/>
        </authorList>
    </citation>
    <scope>NUCLEOTIDE SEQUENCE</scope>
    <source>
        <tissue evidence="2">Leaves</tissue>
    </source>
</reference>
<dbReference type="Gene3D" id="1.20.1280.50">
    <property type="match status" value="1"/>
</dbReference>
<dbReference type="EMBL" id="PSQE01000003">
    <property type="protein sequence ID" value="RHN66243.1"/>
    <property type="molecule type" value="Genomic_DNA"/>
</dbReference>
<dbReference type="PANTHER" id="PTHR47123:SF15">
    <property type="entry name" value="F-BOX PROTEIN SKIP23"/>
    <property type="match status" value="1"/>
</dbReference>
<organism evidence="2">
    <name type="scientific">Medicago truncatula</name>
    <name type="common">Barrel medic</name>
    <name type="synonym">Medicago tribuloides</name>
    <dbReference type="NCBI Taxonomy" id="3880"/>
    <lineage>
        <taxon>Eukaryota</taxon>
        <taxon>Viridiplantae</taxon>
        <taxon>Streptophyta</taxon>
        <taxon>Embryophyta</taxon>
        <taxon>Tracheophyta</taxon>
        <taxon>Spermatophyta</taxon>
        <taxon>Magnoliopsida</taxon>
        <taxon>eudicotyledons</taxon>
        <taxon>Gunneridae</taxon>
        <taxon>Pentapetalae</taxon>
        <taxon>rosids</taxon>
        <taxon>fabids</taxon>
        <taxon>Fabales</taxon>
        <taxon>Fabaceae</taxon>
        <taxon>Papilionoideae</taxon>
        <taxon>50 kb inversion clade</taxon>
        <taxon>NPAAA clade</taxon>
        <taxon>Hologalegina</taxon>
        <taxon>IRL clade</taxon>
        <taxon>Trifolieae</taxon>
        <taxon>Medicago</taxon>
    </lineage>
</organism>
<sequence length="380" mass="43336">MAEADWSQLPKELLNLISQRLDNELDLIRFRSVCSIWCTSIPNHHNILPFKFPLLKFSYTYIIDIDSINNKDNTSFCHLSKNNIFLIKPKQQQQYQTLGPWLIRIVQSSIGKTQLHHPLSRDPFHFPHVLDFNQFSLLHLGCMFTADDNFLEPSPFCFMYPEKVVAVTGHGKTPIVLGKLTFAPQPGLFKCGDKTWKVIPDMSIKFGDICFFKGRPYAVDKIGGTFMIGPDDSNVHLVAEPLIDGGDIKFLVDREGDLLLVDIYECFCFEFPGPDAIRVDVFKLYEKEKKWVKLTTLGDSVLFLGNDCSFSASASDLCLPRGNCVVFTDGSDFQYFKNMWCGNCVFYLDQGLLSPLSDCPEILNLFWPPPEWIVQSSLRN</sequence>
<dbReference type="PANTHER" id="PTHR47123">
    <property type="entry name" value="F-BOX PROTEIN SKIP23"/>
    <property type="match status" value="1"/>
</dbReference>
<dbReference type="Proteomes" id="UP000265566">
    <property type="component" value="Chromosome 3"/>
</dbReference>
<dbReference type="Gramene" id="rna14187">
    <property type="protein sequence ID" value="RHN66243.1"/>
    <property type="gene ID" value="gene14187"/>
</dbReference>
<dbReference type="SMART" id="SM00256">
    <property type="entry name" value="FBOX"/>
    <property type="match status" value="1"/>
</dbReference>
<comment type="caution">
    <text evidence="2">The sequence shown here is derived from an EMBL/GenBank/DDBJ whole genome shotgun (WGS) entry which is preliminary data.</text>
</comment>
<accession>A0A396INV9</accession>
<feature type="domain" description="F-box" evidence="1">
    <location>
        <begin position="9"/>
        <end position="50"/>
    </location>
</feature>
<dbReference type="OrthoDB" id="638130at2759"/>
<evidence type="ECO:0000259" key="1">
    <source>
        <dbReference type="SMART" id="SM00256"/>
    </source>
</evidence>
<dbReference type="InterPro" id="IPR005174">
    <property type="entry name" value="KIB1-4_b-propeller"/>
</dbReference>
<protein>
    <submittedName>
        <fullName evidence="2">Putative F-box domain-containing protein</fullName>
    </submittedName>
</protein>
<gene>
    <name evidence="2" type="ORF">MtrunA17_Chr3g0088751</name>
</gene>
<dbReference type="Pfam" id="PF03478">
    <property type="entry name" value="Beta-prop_KIB1-4"/>
    <property type="match status" value="1"/>
</dbReference>
<dbReference type="InterPro" id="IPR001810">
    <property type="entry name" value="F-box_dom"/>
</dbReference>
<proteinExistence type="predicted"/>